<evidence type="ECO:0000256" key="6">
    <source>
        <dbReference type="SAM" id="SignalP"/>
    </source>
</evidence>
<proteinExistence type="inferred from homology"/>
<dbReference type="EMBL" id="WBVS01000009">
    <property type="protein sequence ID" value="KAB7787042.1"/>
    <property type="molecule type" value="Genomic_DNA"/>
</dbReference>
<feature type="compositionally biased region" description="Polar residues" evidence="4">
    <location>
        <begin position="275"/>
        <end position="298"/>
    </location>
</feature>
<dbReference type="Pfam" id="PF12892">
    <property type="entry name" value="FctA"/>
    <property type="match status" value="1"/>
</dbReference>
<evidence type="ECO:0000259" key="7">
    <source>
        <dbReference type="Pfam" id="PF12892"/>
    </source>
</evidence>
<evidence type="ECO:0000313" key="10">
    <source>
        <dbReference type="Proteomes" id="UP000468413"/>
    </source>
</evidence>
<keyword evidence="10" id="KW-1185">Reference proteome</keyword>
<feature type="chain" id="PRO_5026140315" evidence="6">
    <location>
        <begin position="44"/>
        <end position="968"/>
    </location>
</feature>
<gene>
    <name evidence="9" type="ORF">F7D08_1638</name>
</gene>
<dbReference type="AlphaFoldDB" id="A0A6I1G856"/>
<feature type="domain" description="Streptococcal pilin isopeptide linkage" evidence="7">
    <location>
        <begin position="622"/>
        <end position="771"/>
    </location>
</feature>
<evidence type="ECO:0000256" key="5">
    <source>
        <dbReference type="SAM" id="Phobius"/>
    </source>
</evidence>
<evidence type="ECO:0000256" key="2">
    <source>
        <dbReference type="ARBA" id="ARBA00022525"/>
    </source>
</evidence>
<evidence type="ECO:0000256" key="4">
    <source>
        <dbReference type="SAM" id="MobiDB-lite"/>
    </source>
</evidence>
<keyword evidence="5" id="KW-0472">Membrane</keyword>
<name>A0A6I1G856_9BIFI</name>
<evidence type="ECO:0000256" key="3">
    <source>
        <dbReference type="ARBA" id="ARBA00022729"/>
    </source>
</evidence>
<dbReference type="InterPro" id="IPR041033">
    <property type="entry name" value="SpaA_PFL_dom_1"/>
</dbReference>
<comment type="caution">
    <text evidence="9">The sequence shown here is derived from an EMBL/GenBank/DDBJ whole genome shotgun (WGS) entry which is preliminary data.</text>
</comment>
<dbReference type="Pfam" id="PF17802">
    <property type="entry name" value="SpaA"/>
    <property type="match status" value="2"/>
</dbReference>
<dbReference type="InterPro" id="IPR013783">
    <property type="entry name" value="Ig-like_fold"/>
</dbReference>
<accession>A0A6I1G856</accession>
<dbReference type="PANTHER" id="PTHR36108:SF13">
    <property type="entry name" value="COLOSSIN-B-RELATED"/>
    <property type="match status" value="1"/>
</dbReference>
<dbReference type="SUPFAM" id="SSF49478">
    <property type="entry name" value="Cna protein B-type domain"/>
    <property type="match status" value="1"/>
</dbReference>
<feature type="signal peptide" evidence="6">
    <location>
        <begin position="1"/>
        <end position="43"/>
    </location>
</feature>
<keyword evidence="3 6" id="KW-0732">Signal</keyword>
<keyword evidence="5" id="KW-0812">Transmembrane</keyword>
<dbReference type="Gene3D" id="2.60.40.3050">
    <property type="match status" value="1"/>
</dbReference>
<protein>
    <submittedName>
        <fullName evidence="9">Collagen-binding protein</fullName>
    </submittedName>
</protein>
<keyword evidence="9" id="KW-0176">Collagen</keyword>
<feature type="domain" description="SpaA-like prealbumin fold" evidence="8">
    <location>
        <begin position="780"/>
        <end position="883"/>
    </location>
</feature>
<feature type="transmembrane region" description="Helical" evidence="5">
    <location>
        <begin position="941"/>
        <end position="961"/>
    </location>
</feature>
<reference evidence="9 10" key="1">
    <citation type="submission" date="2019-09" db="EMBL/GenBank/DDBJ databases">
        <title>Characterization of the phylogenetic diversity of two novel species belonging to the genus Bifidobacterium: Bifidobacterium cebidarum sp. nov. and Bifidobacterium leontopitheci sp. nov.</title>
        <authorList>
            <person name="Lugli G.A."/>
            <person name="Duranti S."/>
            <person name="Milani C."/>
            <person name="Turroni F."/>
            <person name="Ventura M."/>
        </authorList>
    </citation>
    <scope>NUCLEOTIDE SEQUENCE [LARGE SCALE GENOMIC DNA]</scope>
    <source>
        <strain evidence="9 10">LMG 31469</strain>
    </source>
</reference>
<evidence type="ECO:0000256" key="1">
    <source>
        <dbReference type="ARBA" id="ARBA00007257"/>
    </source>
</evidence>
<evidence type="ECO:0000259" key="8">
    <source>
        <dbReference type="Pfam" id="PF17802"/>
    </source>
</evidence>
<dbReference type="InterPro" id="IPR022464">
    <property type="entry name" value="Strep_pil_isopept_link"/>
</dbReference>
<sequence>MMIRGTQNSNARVSSRWLHHVWQMLLGLLLAVAMLLPAGVSLAAETAGQADDVTVTATWPDGVTTQDVYDYIHDPNNFSQDQFADAVWKAIATSGQDFSRLYRSLENNRLIQLKNAADVIKYYGGDITVDRQFHQPLKGLTLLNSAMTLYLQNMSNWDDLSFDESVYDYSDPDPYDFSDPQPVSNKGPRFVVNNDAAVELHRLPARPYTSNLTRVSTGMNDFQAPTYNSTDISLLRDMSDSVKIDIDTRMETHDGSPVDLANPYANPQRYGAGNIGQNAPTSTSANWPGKNSNGDKSSVTAKGNHIYVNIDSCAPDGNYEYRSNYERLYNYAADQVYQKNSINFAYGVISTWLSTVNLTGTPTVLSGLKVVKTADNGSGKTLAGAVFELKDANDNPAKQYKVDENGSLVASEVGQVTTGNDGTLTISGLKPGTYTLHEVRAPAGYQLAADQQVIVGSGMQNPSMVVTGGEGTTTQVLTKDAHFTTHYGGKYTNWASAAEMTPTDASGNVISAADQLDTVQASDHGGQVFIQNYGNSINVNANGVDADATVSSGEYTVNNQSFDSLKKAVDYVNTTLIRKNGLTCADPVVTIDASKAVYEDSSTYTTVNVTDASHKPVNVSLEAQKHFTDSNGNDQAIADGRFAFALTPENANAKLLSSNALNASVGADGKATWNLPSITADAFSKATKNDKGVASFNFTASEVAGKDTDVQYDKTKIPVRLDVSEAKNGTDEGLKVEVFVNNKSVGSATSGKDPATLKVSAKDSGLAFTNTVVPQVVKGSFSFAKRDGDETSKALAGATFRLFECKAGAGKCGTGTSADDVIDPDDPGSDWTRVGSDVTSGGDGLVTFDDLARPGEYRLVEVASPAGYAKPAGQWRVTYSDKDAVEPRIESVGEAPAFFTVSRSLAAGASVSPASVRAGNSMLAVPNYKTIAVPSTGGRGWLISSLAGFGLLLAGVTVLSVESRRRCR</sequence>
<organism evidence="9 10">
    <name type="scientific">Bifidobacterium cebidarum</name>
    <dbReference type="NCBI Taxonomy" id="2650773"/>
    <lineage>
        <taxon>Bacteria</taxon>
        <taxon>Bacillati</taxon>
        <taxon>Actinomycetota</taxon>
        <taxon>Actinomycetes</taxon>
        <taxon>Bifidobacteriales</taxon>
        <taxon>Bifidobacteriaceae</taxon>
        <taxon>Bifidobacterium</taxon>
    </lineage>
</organism>
<comment type="similarity">
    <text evidence="1">Belongs to the serine-aspartate repeat-containing protein (SDr) family.</text>
</comment>
<feature type="region of interest" description="Disordered" evidence="4">
    <location>
        <begin position="273"/>
        <end position="298"/>
    </location>
</feature>
<dbReference type="InterPro" id="IPR038174">
    <property type="entry name" value="Strep_pil_link_sf"/>
</dbReference>
<dbReference type="PANTHER" id="PTHR36108">
    <property type="entry name" value="COLOSSIN-B-RELATED"/>
    <property type="match status" value="1"/>
</dbReference>
<dbReference type="Gene3D" id="2.60.40.10">
    <property type="entry name" value="Immunoglobulins"/>
    <property type="match status" value="2"/>
</dbReference>
<keyword evidence="5" id="KW-1133">Transmembrane helix</keyword>
<keyword evidence="2" id="KW-0964">Secreted</keyword>
<evidence type="ECO:0000313" key="9">
    <source>
        <dbReference type="EMBL" id="KAB7787042.1"/>
    </source>
</evidence>
<dbReference type="Proteomes" id="UP000468413">
    <property type="component" value="Unassembled WGS sequence"/>
</dbReference>
<feature type="domain" description="SpaA-like prealbumin fold" evidence="8">
    <location>
        <begin position="371"/>
        <end position="455"/>
    </location>
</feature>
<dbReference type="GO" id="GO:0005975">
    <property type="term" value="P:carbohydrate metabolic process"/>
    <property type="evidence" value="ECO:0007669"/>
    <property type="project" value="UniProtKB-ARBA"/>
</dbReference>